<dbReference type="Proteomes" id="UP000724584">
    <property type="component" value="Unassembled WGS sequence"/>
</dbReference>
<evidence type="ECO:0000313" key="1">
    <source>
        <dbReference type="EMBL" id="KAH6651235.1"/>
    </source>
</evidence>
<keyword evidence="2" id="KW-1185">Reference proteome</keyword>
<sequence>MQPSILSWYLLALLASGAQALLLSYAVCAAACAGTAAEWASFCGVTTPAAIAAGIPWFTPMCYSAGAVWTTPFAQRACNGICNMLLP</sequence>
<comment type="caution">
    <text evidence="1">The sequence shown here is derived from an EMBL/GenBank/DDBJ whole genome shotgun (WGS) entry which is preliminary data.</text>
</comment>
<evidence type="ECO:0000313" key="2">
    <source>
        <dbReference type="Proteomes" id="UP000724584"/>
    </source>
</evidence>
<accession>A0ACB7PRW6</accession>
<gene>
    <name evidence="1" type="ORF">F5144DRAFT_80833</name>
</gene>
<dbReference type="EMBL" id="JAGIZQ010000001">
    <property type="protein sequence ID" value="KAH6651235.1"/>
    <property type="molecule type" value="Genomic_DNA"/>
</dbReference>
<protein>
    <submittedName>
        <fullName evidence="1">Uncharacterized protein</fullName>
    </submittedName>
</protein>
<proteinExistence type="predicted"/>
<name>A0ACB7PRW6_9PEZI</name>
<organism evidence="1 2">
    <name type="scientific">Chaetomium tenue</name>
    <dbReference type="NCBI Taxonomy" id="1854479"/>
    <lineage>
        <taxon>Eukaryota</taxon>
        <taxon>Fungi</taxon>
        <taxon>Dikarya</taxon>
        <taxon>Ascomycota</taxon>
        <taxon>Pezizomycotina</taxon>
        <taxon>Sordariomycetes</taxon>
        <taxon>Sordariomycetidae</taxon>
        <taxon>Sordariales</taxon>
        <taxon>Chaetomiaceae</taxon>
        <taxon>Chaetomium</taxon>
    </lineage>
</organism>
<reference evidence="1 2" key="1">
    <citation type="journal article" date="2021" name="Nat. Commun.">
        <title>Genetic determinants of endophytism in the Arabidopsis root mycobiome.</title>
        <authorList>
            <person name="Mesny F."/>
            <person name="Miyauchi S."/>
            <person name="Thiergart T."/>
            <person name="Pickel B."/>
            <person name="Atanasova L."/>
            <person name="Karlsson M."/>
            <person name="Huettel B."/>
            <person name="Barry K.W."/>
            <person name="Haridas S."/>
            <person name="Chen C."/>
            <person name="Bauer D."/>
            <person name="Andreopoulos W."/>
            <person name="Pangilinan J."/>
            <person name="LaButti K."/>
            <person name="Riley R."/>
            <person name="Lipzen A."/>
            <person name="Clum A."/>
            <person name="Drula E."/>
            <person name="Henrissat B."/>
            <person name="Kohler A."/>
            <person name="Grigoriev I.V."/>
            <person name="Martin F.M."/>
            <person name="Hacquard S."/>
        </authorList>
    </citation>
    <scope>NUCLEOTIDE SEQUENCE [LARGE SCALE GENOMIC DNA]</scope>
    <source>
        <strain evidence="1 2">MPI-SDFR-AT-0079</strain>
    </source>
</reference>